<dbReference type="SUPFAM" id="SSF51556">
    <property type="entry name" value="Metallo-dependent hydrolases"/>
    <property type="match status" value="1"/>
</dbReference>
<gene>
    <name evidence="3" type="ORF">GCM10009802_64680</name>
</gene>
<keyword evidence="1" id="KW-0479">Metal-binding</keyword>
<organism evidence="3 4">
    <name type="scientific">Streptomyces synnematoformans</name>
    <dbReference type="NCBI Taxonomy" id="415721"/>
    <lineage>
        <taxon>Bacteria</taxon>
        <taxon>Bacillati</taxon>
        <taxon>Actinomycetota</taxon>
        <taxon>Actinomycetes</taxon>
        <taxon>Kitasatosporales</taxon>
        <taxon>Streptomycetaceae</taxon>
        <taxon>Streptomyces</taxon>
    </lineage>
</organism>
<evidence type="ECO:0000313" key="3">
    <source>
        <dbReference type="EMBL" id="GAA1509981.1"/>
    </source>
</evidence>
<dbReference type="PANTHER" id="PTHR42658">
    <property type="entry name" value="HYDROLASE TATD"/>
    <property type="match status" value="1"/>
</dbReference>
<dbReference type="GO" id="GO:0016787">
    <property type="term" value="F:hydrolase activity"/>
    <property type="evidence" value="ECO:0007669"/>
    <property type="project" value="UniProtKB-KW"/>
</dbReference>
<dbReference type="PANTHER" id="PTHR42658:SF1">
    <property type="entry name" value="HYDROLASE TATD"/>
    <property type="match status" value="1"/>
</dbReference>
<evidence type="ECO:0000256" key="2">
    <source>
        <dbReference type="SAM" id="MobiDB-lite"/>
    </source>
</evidence>
<dbReference type="Pfam" id="PF01026">
    <property type="entry name" value="TatD_DNase"/>
    <property type="match status" value="1"/>
</dbReference>
<name>A0ABN2A3N7_9ACTN</name>
<dbReference type="Proteomes" id="UP001500443">
    <property type="component" value="Unassembled WGS sequence"/>
</dbReference>
<keyword evidence="4" id="KW-1185">Reference proteome</keyword>
<feature type="region of interest" description="Disordered" evidence="2">
    <location>
        <begin position="264"/>
        <end position="285"/>
    </location>
</feature>
<protein>
    <submittedName>
        <fullName evidence="3">TatD family hydrolase</fullName>
    </submittedName>
</protein>
<dbReference type="InterPro" id="IPR001130">
    <property type="entry name" value="TatD-like"/>
</dbReference>
<dbReference type="EMBL" id="BAAAPF010000454">
    <property type="protein sequence ID" value="GAA1509981.1"/>
    <property type="molecule type" value="Genomic_DNA"/>
</dbReference>
<evidence type="ECO:0000313" key="4">
    <source>
        <dbReference type="Proteomes" id="UP001500443"/>
    </source>
</evidence>
<proteinExistence type="inferred from homology"/>
<dbReference type="RefSeq" id="WP_344295300.1">
    <property type="nucleotide sequence ID" value="NZ_BAAAPF010000454.1"/>
</dbReference>
<dbReference type="InterPro" id="IPR012022">
    <property type="entry name" value="UCP005295"/>
</dbReference>
<sequence>MRIFDPHIHMTSRTTDDYAAMYDAGVRALVEPSFWLGQPRTSPESFYDYFDSLLGWEPFRAAQYGIAHHCTLALNPKEANDPRLLPVLDELPRYLLKDHVVAVGEIGYDSMTPAEDQALAAQLELAADHGLPAMVHTPHRDKAAGLARTLDVVRESRLAPGLVILDHLNETTVAAAKDSGCWAAFSIYPDTKMDEDRMVRILREYGTERMLVNSAADWGRSDPLKTRKTADAMLAAGFTDADVDKVLWQNPVEFYGQSGRLELEPEKPEAGGATYEGNSILRGGS</sequence>
<comment type="caution">
    <text evidence="3">The sequence shown here is derived from an EMBL/GenBank/DDBJ whole genome shotgun (WGS) entry which is preliminary data.</text>
</comment>
<dbReference type="InterPro" id="IPR032466">
    <property type="entry name" value="Metal_Hydrolase"/>
</dbReference>
<evidence type="ECO:0000256" key="1">
    <source>
        <dbReference type="PIRNR" id="PIRNR005295"/>
    </source>
</evidence>
<dbReference type="Gene3D" id="3.20.20.140">
    <property type="entry name" value="Metal-dependent hydrolases"/>
    <property type="match status" value="1"/>
</dbReference>
<keyword evidence="1 3" id="KW-0378">Hydrolase</keyword>
<reference evidence="3 4" key="1">
    <citation type="journal article" date="2019" name="Int. J. Syst. Evol. Microbiol.">
        <title>The Global Catalogue of Microorganisms (GCM) 10K type strain sequencing project: providing services to taxonomists for standard genome sequencing and annotation.</title>
        <authorList>
            <consortium name="The Broad Institute Genomics Platform"/>
            <consortium name="The Broad Institute Genome Sequencing Center for Infectious Disease"/>
            <person name="Wu L."/>
            <person name="Ma J."/>
        </authorList>
    </citation>
    <scope>NUCLEOTIDE SEQUENCE [LARGE SCALE GENOMIC DNA]</scope>
    <source>
        <strain evidence="3 4">JCM 15481</strain>
    </source>
</reference>
<accession>A0ABN2A3N7</accession>
<dbReference type="PIRSF" id="PIRSF005295">
    <property type="entry name" value="UCP005295_TatD"/>
    <property type="match status" value="1"/>
</dbReference>
<comment type="similarity">
    <text evidence="1">Belongs to the metallo-dependent hydrolases superfamily.</text>
</comment>